<dbReference type="AlphaFoldDB" id="A0AAN8EGU5"/>
<comment type="caution">
    <text evidence="3">The sequence shown here is derived from an EMBL/GenBank/DDBJ whole genome shotgun (WGS) entry which is preliminary data.</text>
</comment>
<reference evidence="3 4" key="1">
    <citation type="submission" date="2022-12" db="EMBL/GenBank/DDBJ databases">
        <title>Genomic features and morphological characterization of a novel Knufia sp. strain isolated from spacecraft assembly facility.</title>
        <authorList>
            <person name="Teixeira M."/>
            <person name="Chander A.M."/>
            <person name="Stajich J.E."/>
            <person name="Venkateswaran K."/>
        </authorList>
    </citation>
    <scope>NUCLEOTIDE SEQUENCE [LARGE SCALE GENOMIC DNA]</scope>
    <source>
        <strain evidence="3 4">FJI-L2-BK-P2</strain>
    </source>
</reference>
<evidence type="ECO:0000256" key="2">
    <source>
        <dbReference type="SAM" id="Phobius"/>
    </source>
</evidence>
<keyword evidence="2" id="KW-0812">Transmembrane</keyword>
<keyword evidence="2" id="KW-1133">Transmembrane helix</keyword>
<evidence type="ECO:0000256" key="1">
    <source>
        <dbReference type="SAM" id="MobiDB-lite"/>
    </source>
</evidence>
<accession>A0AAN8EGU5</accession>
<feature type="region of interest" description="Disordered" evidence="1">
    <location>
        <begin position="184"/>
        <end position="218"/>
    </location>
</feature>
<feature type="transmembrane region" description="Helical" evidence="2">
    <location>
        <begin position="25"/>
        <end position="44"/>
    </location>
</feature>
<feature type="compositionally biased region" description="Basic and acidic residues" evidence="1">
    <location>
        <begin position="187"/>
        <end position="218"/>
    </location>
</feature>
<evidence type="ECO:0008006" key="5">
    <source>
        <dbReference type="Google" id="ProtNLM"/>
    </source>
</evidence>
<name>A0AAN8EGU5_9EURO</name>
<gene>
    <name evidence="3" type="ORF">OHC33_003122</name>
</gene>
<evidence type="ECO:0000313" key="3">
    <source>
        <dbReference type="EMBL" id="KAK5955484.1"/>
    </source>
</evidence>
<keyword evidence="4" id="KW-1185">Reference proteome</keyword>
<dbReference type="Proteomes" id="UP001316803">
    <property type="component" value="Unassembled WGS sequence"/>
</dbReference>
<sequence length="218" mass="24888">MSTDTPSREPTLEQRIHMTSSFQSFLHNASICVLVGAPILIALPPRKLDLYTFSLTGAFIASANHMVKERTGAGILYQLPGARLPPAAIEYQERMKLRQGGRRLLEEGGQIQKQDRPSIQEQLQKHQTHRDPQGLEKAAKDIWMGGEKDGWKERRLAEEQKKLDEGEGYGSMIVDQIWEVWNQGQPKSEEVKEKEELIESRKKEKLREQEFPDIGKEG</sequence>
<keyword evidence="2" id="KW-0472">Membrane</keyword>
<proteinExistence type="predicted"/>
<evidence type="ECO:0000313" key="4">
    <source>
        <dbReference type="Proteomes" id="UP001316803"/>
    </source>
</evidence>
<dbReference type="EMBL" id="JAKLMC020000006">
    <property type="protein sequence ID" value="KAK5955484.1"/>
    <property type="molecule type" value="Genomic_DNA"/>
</dbReference>
<organism evidence="3 4">
    <name type="scientific">Knufia fluminis</name>
    <dbReference type="NCBI Taxonomy" id="191047"/>
    <lineage>
        <taxon>Eukaryota</taxon>
        <taxon>Fungi</taxon>
        <taxon>Dikarya</taxon>
        <taxon>Ascomycota</taxon>
        <taxon>Pezizomycotina</taxon>
        <taxon>Eurotiomycetes</taxon>
        <taxon>Chaetothyriomycetidae</taxon>
        <taxon>Chaetothyriales</taxon>
        <taxon>Trichomeriaceae</taxon>
        <taxon>Knufia</taxon>
    </lineage>
</organism>
<protein>
    <recommendedName>
        <fullName evidence="5">Rhomboid family membrane protein</fullName>
    </recommendedName>
</protein>